<accession>X1B0N2</accession>
<gene>
    <name evidence="1" type="ORF">S01H4_07915</name>
</gene>
<evidence type="ECO:0000313" key="1">
    <source>
        <dbReference type="EMBL" id="GAG65546.1"/>
    </source>
</evidence>
<protein>
    <submittedName>
        <fullName evidence="1">Uncharacterized protein</fullName>
    </submittedName>
</protein>
<dbReference type="AlphaFoldDB" id="X1B0N2"/>
<reference evidence="1" key="1">
    <citation type="journal article" date="2014" name="Front. Microbiol.">
        <title>High frequency of phylogenetically diverse reductive dehalogenase-homologous genes in deep subseafloor sedimentary metagenomes.</title>
        <authorList>
            <person name="Kawai M."/>
            <person name="Futagami T."/>
            <person name="Toyoda A."/>
            <person name="Takaki Y."/>
            <person name="Nishi S."/>
            <person name="Hori S."/>
            <person name="Arai W."/>
            <person name="Tsubouchi T."/>
            <person name="Morono Y."/>
            <person name="Uchiyama I."/>
            <person name="Ito T."/>
            <person name="Fujiyama A."/>
            <person name="Inagaki F."/>
            <person name="Takami H."/>
        </authorList>
    </citation>
    <scope>NUCLEOTIDE SEQUENCE</scope>
    <source>
        <strain evidence="1">Expedition CK06-06</strain>
    </source>
</reference>
<dbReference type="EMBL" id="BART01002647">
    <property type="protein sequence ID" value="GAG65546.1"/>
    <property type="molecule type" value="Genomic_DNA"/>
</dbReference>
<proteinExistence type="predicted"/>
<comment type="caution">
    <text evidence="1">The sequence shown here is derived from an EMBL/GenBank/DDBJ whole genome shotgun (WGS) entry which is preliminary data.</text>
</comment>
<sequence length="39" mass="4651">MSYLILSINKKELNKLLMPEMWENMARMGSDGYLSGLWW</sequence>
<organism evidence="1">
    <name type="scientific">marine sediment metagenome</name>
    <dbReference type="NCBI Taxonomy" id="412755"/>
    <lineage>
        <taxon>unclassified sequences</taxon>
        <taxon>metagenomes</taxon>
        <taxon>ecological metagenomes</taxon>
    </lineage>
</organism>
<name>X1B0N2_9ZZZZ</name>